<accession>B1JD41</accession>
<dbReference type="KEGG" id="ppw:PputW619_4123"/>
<protein>
    <submittedName>
        <fullName evidence="1">Uncharacterized protein</fullName>
    </submittedName>
</protein>
<evidence type="ECO:0000313" key="1">
    <source>
        <dbReference type="EMBL" id="ACA74603.1"/>
    </source>
</evidence>
<dbReference type="HOGENOM" id="CLU_1925786_0_0_6"/>
<dbReference type="OrthoDB" id="9959966at2"/>
<organism evidence="1">
    <name type="scientific">Pseudomonas putida (strain W619)</name>
    <dbReference type="NCBI Taxonomy" id="390235"/>
    <lineage>
        <taxon>Bacteria</taxon>
        <taxon>Pseudomonadati</taxon>
        <taxon>Pseudomonadota</taxon>
        <taxon>Gammaproteobacteria</taxon>
        <taxon>Pseudomonadales</taxon>
        <taxon>Pseudomonadaceae</taxon>
        <taxon>Pseudomonas</taxon>
    </lineage>
</organism>
<sequence length="131" mass="14709">MSDHFDRALKILEGFEILPPEFTNAVNDTLEFDPAPARNPVKVHYPGLKEEIPGLERVTVGCYGDNWGTGRSPADPQREETLEGYAPGAVLTEAASYRIWAVVRFKMAGEETELIVRSADRTYKLKRKEAK</sequence>
<proteinExistence type="predicted"/>
<name>B1JD41_PSEPW</name>
<reference evidence="1" key="1">
    <citation type="submission" date="2008-02" db="EMBL/GenBank/DDBJ databases">
        <title>Complete sequence of Psuedomonas putida W619.</title>
        <authorList>
            <consortium name="US DOE Joint Genome Institute"/>
            <person name="Copeland A."/>
            <person name="Lucas S."/>
            <person name="Lapidus A."/>
            <person name="Barry K."/>
            <person name="Detter J.C."/>
            <person name="Glavina del Rio T."/>
            <person name="Dalin E."/>
            <person name="Tice H."/>
            <person name="Pitluck S."/>
            <person name="Chain P."/>
            <person name="Malfatti S."/>
            <person name="Shin M."/>
            <person name="Vergez L."/>
            <person name="Schmutz J."/>
            <person name="Larimer F."/>
            <person name="Land M."/>
            <person name="Hauser L."/>
            <person name="Kyrpides N."/>
            <person name="Kim E."/>
            <person name="Taghavi S."/>
            <person name="Vangronsveld D."/>
            <person name="van der Lelie D."/>
            <person name="Richardson P."/>
        </authorList>
    </citation>
    <scope>NUCLEOTIDE SEQUENCE</scope>
    <source>
        <strain evidence="1">W619</strain>
    </source>
</reference>
<dbReference type="EMBL" id="CP000949">
    <property type="protein sequence ID" value="ACA74603.1"/>
    <property type="molecule type" value="Genomic_DNA"/>
</dbReference>
<dbReference type="AlphaFoldDB" id="B1JD41"/>
<gene>
    <name evidence="1" type="ordered locus">PputW619_4123</name>
</gene>